<comment type="caution">
    <text evidence="2">The sequence shown here is derived from an EMBL/GenBank/DDBJ whole genome shotgun (WGS) entry which is preliminary data.</text>
</comment>
<name>X1BXE0_9ZZZZ</name>
<dbReference type="Pfam" id="PF00293">
    <property type="entry name" value="NUDIX"/>
    <property type="match status" value="1"/>
</dbReference>
<dbReference type="AlphaFoldDB" id="X1BXE0"/>
<reference evidence="2" key="1">
    <citation type="journal article" date="2014" name="Front. Microbiol.">
        <title>High frequency of phylogenetically diverse reductive dehalogenase-homologous genes in deep subseafloor sedimentary metagenomes.</title>
        <authorList>
            <person name="Kawai M."/>
            <person name="Futagami T."/>
            <person name="Toyoda A."/>
            <person name="Takaki Y."/>
            <person name="Nishi S."/>
            <person name="Hori S."/>
            <person name="Arai W."/>
            <person name="Tsubouchi T."/>
            <person name="Morono Y."/>
            <person name="Uchiyama I."/>
            <person name="Ito T."/>
            <person name="Fujiyama A."/>
            <person name="Inagaki F."/>
            <person name="Takami H."/>
        </authorList>
    </citation>
    <scope>NUCLEOTIDE SEQUENCE</scope>
    <source>
        <strain evidence="2">Expedition CK06-06</strain>
    </source>
</reference>
<dbReference type="EMBL" id="BART01012089">
    <property type="protein sequence ID" value="GAG76826.1"/>
    <property type="molecule type" value="Genomic_DNA"/>
</dbReference>
<gene>
    <name evidence="2" type="ORF">S01H4_25413</name>
</gene>
<sequence>MRDFETSEDTLRREVYEETGIQEINIKKPLDVSHYYRGERKAENQMIVINFWCTTKL</sequence>
<dbReference type="InterPro" id="IPR000086">
    <property type="entry name" value="NUDIX_hydrolase_dom"/>
</dbReference>
<proteinExistence type="predicted"/>
<feature type="domain" description="Nudix hydrolase" evidence="1">
    <location>
        <begin position="4"/>
        <end position="43"/>
    </location>
</feature>
<evidence type="ECO:0000259" key="1">
    <source>
        <dbReference type="Pfam" id="PF00293"/>
    </source>
</evidence>
<dbReference type="Gene3D" id="3.90.79.10">
    <property type="entry name" value="Nucleoside Triphosphate Pyrophosphohydrolase"/>
    <property type="match status" value="1"/>
</dbReference>
<dbReference type="InterPro" id="IPR015797">
    <property type="entry name" value="NUDIX_hydrolase-like_dom_sf"/>
</dbReference>
<organism evidence="2">
    <name type="scientific">marine sediment metagenome</name>
    <dbReference type="NCBI Taxonomy" id="412755"/>
    <lineage>
        <taxon>unclassified sequences</taxon>
        <taxon>metagenomes</taxon>
        <taxon>ecological metagenomes</taxon>
    </lineage>
</organism>
<evidence type="ECO:0000313" key="2">
    <source>
        <dbReference type="EMBL" id="GAG76826.1"/>
    </source>
</evidence>
<dbReference type="SUPFAM" id="SSF55811">
    <property type="entry name" value="Nudix"/>
    <property type="match status" value="1"/>
</dbReference>
<protein>
    <recommendedName>
        <fullName evidence="1">Nudix hydrolase domain-containing protein</fullName>
    </recommendedName>
</protein>
<accession>X1BXE0</accession>